<proteinExistence type="predicted"/>
<evidence type="ECO:0000313" key="2">
    <source>
        <dbReference type="Proteomes" id="UP000827872"/>
    </source>
</evidence>
<sequence length="205" mass="22737">MQEVFVSTGSMVSQCLSAVPSRSQCVDIVQSGICKYLAGLTVIPDSTAGSVLCAISKLLDQACLLNETLSKFLASLCCSLLYLLLTIEREDEEHLQKRDVLWASCISLLTALPRVLQLMLQSLQANRVRREELPVLAQLLRLLMQHGQLRSHMVANEFLVKQIVKDIMALKSGDAQEQWLTDLHYYFNICLASHPQGAGAVNTAY</sequence>
<keyword evidence="2" id="KW-1185">Reference proteome</keyword>
<gene>
    <name evidence="1" type="primary">TEX10_1</name>
    <name evidence="1" type="ORF">K3G42_004281</name>
</gene>
<dbReference type="Proteomes" id="UP000827872">
    <property type="component" value="Linkage Group LG11"/>
</dbReference>
<evidence type="ECO:0000313" key="1">
    <source>
        <dbReference type="EMBL" id="KAH8010432.1"/>
    </source>
</evidence>
<name>A0ACB8FT55_9SAUR</name>
<organism evidence="1 2">
    <name type="scientific">Sphaerodactylus townsendi</name>
    <dbReference type="NCBI Taxonomy" id="933632"/>
    <lineage>
        <taxon>Eukaryota</taxon>
        <taxon>Metazoa</taxon>
        <taxon>Chordata</taxon>
        <taxon>Craniata</taxon>
        <taxon>Vertebrata</taxon>
        <taxon>Euteleostomi</taxon>
        <taxon>Lepidosauria</taxon>
        <taxon>Squamata</taxon>
        <taxon>Bifurcata</taxon>
        <taxon>Gekkota</taxon>
        <taxon>Sphaerodactylidae</taxon>
        <taxon>Sphaerodactylus</taxon>
    </lineage>
</organism>
<reference evidence="1" key="1">
    <citation type="submission" date="2021-08" db="EMBL/GenBank/DDBJ databases">
        <title>The first chromosome-level gecko genome reveals the dynamic sex chromosomes of Neotropical dwarf geckos (Sphaerodactylidae: Sphaerodactylus).</title>
        <authorList>
            <person name="Pinto B.J."/>
            <person name="Keating S.E."/>
            <person name="Gamble T."/>
        </authorList>
    </citation>
    <scope>NUCLEOTIDE SEQUENCE</scope>
    <source>
        <strain evidence="1">TG3544</strain>
    </source>
</reference>
<comment type="caution">
    <text evidence="1">The sequence shown here is derived from an EMBL/GenBank/DDBJ whole genome shotgun (WGS) entry which is preliminary data.</text>
</comment>
<accession>A0ACB8FT55</accession>
<protein>
    <submittedName>
        <fullName evidence="1">Testis-expressed sequence 10 protein</fullName>
    </submittedName>
</protein>
<dbReference type="EMBL" id="CM037624">
    <property type="protein sequence ID" value="KAH8010432.1"/>
    <property type="molecule type" value="Genomic_DNA"/>
</dbReference>